<dbReference type="Proteomes" id="UP000260649">
    <property type="component" value="Unassembled WGS sequence"/>
</dbReference>
<dbReference type="OrthoDB" id="163373at2"/>
<feature type="region of interest" description="Disordered" evidence="1">
    <location>
        <begin position="1"/>
        <end position="24"/>
    </location>
</feature>
<reference evidence="2 3" key="1">
    <citation type="submission" date="2018-07" db="EMBL/GenBank/DDBJ databases">
        <title>GABA Modulating Bacteria of the Human Gut Microbiota.</title>
        <authorList>
            <person name="Strandwitz P."/>
            <person name="Kim K.H."/>
            <person name="Terekhova D."/>
            <person name="Liu J.K."/>
            <person name="Sharma A."/>
            <person name="Levering J."/>
            <person name="Mcdonald D."/>
            <person name="Dietrich D."/>
            <person name="Ramadhar T.R."/>
            <person name="Lekbua A."/>
            <person name="Mroue N."/>
            <person name="Liston C."/>
            <person name="Stewart E.J."/>
            <person name="Dubin M.J."/>
            <person name="Zengler K."/>
            <person name="Knight R."/>
            <person name="Gilbert J.A."/>
            <person name="Clardy J."/>
            <person name="Lewis K."/>
        </authorList>
    </citation>
    <scope>NUCLEOTIDE SEQUENCE [LARGE SCALE GENOMIC DNA]</scope>
    <source>
        <strain evidence="2 3">KLE1738</strain>
    </source>
</reference>
<feature type="compositionally biased region" description="Basic residues" evidence="1">
    <location>
        <begin position="1"/>
        <end position="14"/>
    </location>
</feature>
<keyword evidence="3" id="KW-1185">Reference proteome</keyword>
<keyword evidence="2" id="KW-0418">Kinase</keyword>
<evidence type="ECO:0000313" key="3">
    <source>
        <dbReference type="Proteomes" id="UP000260649"/>
    </source>
</evidence>
<proteinExistence type="predicted"/>
<dbReference type="InterPro" id="IPR027417">
    <property type="entry name" value="P-loop_NTPase"/>
</dbReference>
<accession>A0A3E2B5Z4</accession>
<sequence>MHRRDRLSRGRRAAKSGGTGAGPDSKLAVTCACGRGGYAVGEWKHIITIGREYGAGGRSVAKRISDLLGIPHYDKEIIQLAAEKTGLSEEMIRGTEEHESGKTLLNWFLPSGSASAYDQAILAQAQTIRKIAEQGPCVIVGRGADYILRDFPHLVNVFLYAEKKDKVRYAMETYGESYEQAVRRVRHADAARESYYHYLTKAKWGDLKNYHLTLNSSPVGKQACAEIILQYASRKNG</sequence>
<dbReference type="Pfam" id="PF13189">
    <property type="entry name" value="Cytidylate_kin2"/>
    <property type="match status" value="1"/>
</dbReference>
<dbReference type="Gene3D" id="3.40.50.300">
    <property type="entry name" value="P-loop containing nucleotide triphosphate hydrolases"/>
    <property type="match status" value="1"/>
</dbReference>
<dbReference type="EMBL" id="QQRQ01000002">
    <property type="protein sequence ID" value="RFT07460.1"/>
    <property type="molecule type" value="Genomic_DNA"/>
</dbReference>
<name>A0A3E2B5Z4_9FIRM</name>
<dbReference type="AlphaFoldDB" id="A0A3E2B5Z4"/>
<protein>
    <submittedName>
        <fullName evidence="2">Cytidylate kinase-like family protein</fullName>
    </submittedName>
</protein>
<dbReference type="GO" id="GO:0016301">
    <property type="term" value="F:kinase activity"/>
    <property type="evidence" value="ECO:0007669"/>
    <property type="project" value="UniProtKB-KW"/>
</dbReference>
<gene>
    <name evidence="2" type="ORF">DV520_02100</name>
</gene>
<evidence type="ECO:0000256" key="1">
    <source>
        <dbReference type="SAM" id="MobiDB-lite"/>
    </source>
</evidence>
<comment type="caution">
    <text evidence="2">The sequence shown here is derived from an EMBL/GenBank/DDBJ whole genome shotgun (WGS) entry which is preliminary data.</text>
</comment>
<evidence type="ECO:0000313" key="2">
    <source>
        <dbReference type="EMBL" id="RFT07460.1"/>
    </source>
</evidence>
<keyword evidence="2" id="KW-0808">Transferase</keyword>
<organism evidence="2 3">
    <name type="scientific">Evtepia gabavorous</name>
    <dbReference type="NCBI Taxonomy" id="2211183"/>
    <lineage>
        <taxon>Bacteria</taxon>
        <taxon>Bacillati</taxon>
        <taxon>Bacillota</taxon>
        <taxon>Clostridia</taxon>
        <taxon>Eubacteriales</taxon>
        <taxon>Evtepia</taxon>
    </lineage>
</organism>